<feature type="domain" description="Sulfatase-modifying factor enzyme-like" evidence="4">
    <location>
        <begin position="184"/>
        <end position="437"/>
    </location>
</feature>
<dbReference type="SUPFAM" id="SSF56436">
    <property type="entry name" value="C-type lectin-like"/>
    <property type="match status" value="1"/>
</dbReference>
<dbReference type="InterPro" id="IPR024775">
    <property type="entry name" value="DinB-like"/>
</dbReference>
<dbReference type="GO" id="GO:0052699">
    <property type="term" value="P:ergothioneine biosynthetic process"/>
    <property type="evidence" value="ECO:0007669"/>
    <property type="project" value="InterPro"/>
</dbReference>
<evidence type="ECO:0000256" key="1">
    <source>
        <dbReference type="ARBA" id="ARBA00023002"/>
    </source>
</evidence>
<dbReference type="RefSeq" id="WP_177169224.1">
    <property type="nucleotide sequence ID" value="NZ_FNWJ01000001.1"/>
</dbReference>
<sequence>MSERTGANAADAPERTVDRWRERLENVRERTLAVVQRVDEGALDRVFSPILSPVAWDLGHIAAFADLWLCERAAGLAPLYPELRAVYDALETPRSERGCAPYLRAREAFGYLDAVLTRSVAVLEQIARSGDPIARDGFVVELVARHEQQHLETILQTLQIAPPGVFEPPSSNRLTPSRQTQHRCAGMVRIDGGRYLVGAPDRGFAYDNERPRHEVELAPFAIDRAPVTNGDFEEFIADGGYQRESLWSPEGWRIRMREGWQRPLFWTDDGGVRRFGETVERNPDEPVVHVSYYEAEAFARWAGKHLPSELEWEVAATHTPGASPETAAAAPARAPREANCDLQRFAVEPVWLTPSAVSPLGAVRMIGDVWEWTASEFNGYPGFRPFPYREYSQVHFGRGYRVLRGGSWATQAEIAIPTFRNWDLPHRRQIFAGLRCAADV</sequence>
<dbReference type="EMBL" id="FNWJ01000001">
    <property type="protein sequence ID" value="SEH10389.1"/>
    <property type="molecule type" value="Genomic_DNA"/>
</dbReference>
<dbReference type="Proteomes" id="UP000222056">
    <property type="component" value="Unassembled WGS sequence"/>
</dbReference>
<evidence type="ECO:0000259" key="5">
    <source>
        <dbReference type="Pfam" id="PF12867"/>
    </source>
</evidence>
<evidence type="ECO:0000256" key="2">
    <source>
        <dbReference type="ARBA" id="ARBA00023004"/>
    </source>
</evidence>
<gene>
    <name evidence="6" type="ORF">SAMN02745716_0238</name>
</gene>
<dbReference type="PANTHER" id="PTHR23150:SF36">
    <property type="entry name" value="HERCYNINE OXYGENASE"/>
    <property type="match status" value="1"/>
</dbReference>
<dbReference type="Pfam" id="PF03781">
    <property type="entry name" value="FGE-sulfatase"/>
    <property type="match status" value="1"/>
</dbReference>
<dbReference type="NCBIfam" id="TIGR03440">
    <property type="entry name" value="egtB_TIGR03440"/>
    <property type="match status" value="1"/>
</dbReference>
<feature type="domain" description="DinB-like" evidence="5">
    <location>
        <begin position="24"/>
        <end position="154"/>
    </location>
</feature>
<protein>
    <submittedName>
        <fullName evidence="6">Iron(II)-dependent oxidoreductase</fullName>
    </submittedName>
</protein>
<dbReference type="SUPFAM" id="SSF109854">
    <property type="entry name" value="DinB/YfiT-like putative metalloenzymes"/>
    <property type="match status" value="1"/>
</dbReference>
<dbReference type="InterPro" id="IPR034660">
    <property type="entry name" value="DinB/YfiT-like"/>
</dbReference>
<evidence type="ECO:0000259" key="4">
    <source>
        <dbReference type="Pfam" id="PF03781"/>
    </source>
</evidence>
<reference evidence="7" key="1">
    <citation type="submission" date="2016-10" db="EMBL/GenBank/DDBJ databases">
        <authorList>
            <person name="Varghese N."/>
            <person name="Submissions S."/>
        </authorList>
    </citation>
    <scope>NUCLEOTIDE SEQUENCE [LARGE SCALE GENOMIC DNA]</scope>
    <source>
        <strain evidence="7">ATCC 35263</strain>
    </source>
</reference>
<dbReference type="Gene3D" id="1.20.120.450">
    <property type="entry name" value="dinb family like domain"/>
    <property type="match status" value="1"/>
</dbReference>
<dbReference type="InterPro" id="IPR005532">
    <property type="entry name" value="SUMF_dom"/>
</dbReference>
<keyword evidence="7" id="KW-1185">Reference proteome</keyword>
<accession>A0A1H6FHT0</accession>
<evidence type="ECO:0000313" key="7">
    <source>
        <dbReference type="Proteomes" id="UP000222056"/>
    </source>
</evidence>
<evidence type="ECO:0000256" key="3">
    <source>
        <dbReference type="ARBA" id="ARBA00037882"/>
    </source>
</evidence>
<evidence type="ECO:0000313" key="6">
    <source>
        <dbReference type="EMBL" id="SEH10389.1"/>
    </source>
</evidence>
<dbReference type="AlphaFoldDB" id="A0A1H6FHT0"/>
<keyword evidence="2" id="KW-0408">Iron</keyword>
<dbReference type="InterPro" id="IPR051043">
    <property type="entry name" value="Sulfatase_Mod_Factor_Kinase"/>
</dbReference>
<dbReference type="STRING" id="29539.SAMN02745716_0238"/>
<comment type="pathway">
    <text evidence="3">Amino-acid biosynthesis; ergothioneine biosynthesis.</text>
</comment>
<dbReference type="Gene3D" id="3.90.1580.10">
    <property type="entry name" value="paralog of FGE (formylglycine-generating enzyme)"/>
    <property type="match status" value="1"/>
</dbReference>
<dbReference type="Pfam" id="PF12867">
    <property type="entry name" value="DinB_2"/>
    <property type="match status" value="1"/>
</dbReference>
<organism evidence="6 7">
    <name type="scientific">Thermoleophilum album</name>
    <dbReference type="NCBI Taxonomy" id="29539"/>
    <lineage>
        <taxon>Bacteria</taxon>
        <taxon>Bacillati</taxon>
        <taxon>Actinomycetota</taxon>
        <taxon>Thermoleophilia</taxon>
        <taxon>Thermoleophilales</taxon>
        <taxon>Thermoleophilaceae</taxon>
        <taxon>Thermoleophilum</taxon>
    </lineage>
</organism>
<name>A0A1H6FHT0_THEAL</name>
<dbReference type="InterPro" id="IPR042095">
    <property type="entry name" value="SUMF_sf"/>
</dbReference>
<dbReference type="PANTHER" id="PTHR23150">
    <property type="entry name" value="SULFATASE MODIFYING FACTOR 1, 2"/>
    <property type="match status" value="1"/>
</dbReference>
<keyword evidence="1" id="KW-0560">Oxidoreductase</keyword>
<proteinExistence type="predicted"/>
<dbReference type="InterPro" id="IPR017806">
    <property type="entry name" value="EgtB"/>
</dbReference>
<dbReference type="InterPro" id="IPR016187">
    <property type="entry name" value="CTDL_fold"/>
</dbReference>